<evidence type="ECO:0000256" key="1">
    <source>
        <dbReference type="SAM" id="MobiDB-lite"/>
    </source>
</evidence>
<accession>A0A839YZJ0</accession>
<dbReference type="InterPro" id="IPR018673">
    <property type="entry name" value="DUF2141"/>
</dbReference>
<evidence type="ECO:0000313" key="3">
    <source>
        <dbReference type="Proteomes" id="UP000578569"/>
    </source>
</evidence>
<dbReference type="Pfam" id="PF09912">
    <property type="entry name" value="DUF2141"/>
    <property type="match status" value="1"/>
</dbReference>
<dbReference type="AlphaFoldDB" id="A0A839YZJ0"/>
<evidence type="ECO:0000313" key="2">
    <source>
        <dbReference type="EMBL" id="MBB3763187.1"/>
    </source>
</evidence>
<gene>
    <name evidence="2" type="ORF">FHS50_000210</name>
</gene>
<protein>
    <submittedName>
        <fullName evidence="2">Uncharacterized protein (DUF2141 family)</fullName>
    </submittedName>
</protein>
<name>A0A839YZJ0_9SPHN</name>
<dbReference type="RefSeq" id="WP_183932502.1">
    <property type="nucleotide sequence ID" value="NZ_JACICF010000001.1"/>
</dbReference>
<sequence length="118" mass="13202">MTLEGLRNDKGEVHLCLTRKTQEFLDCAEHDGRVTRQLPASAARSVKLERLSPGSWSLLVLHDENGNGKLDKTLGIPREGFGFSGNPKLRMGPPKPREVRFDLPAGSSEQHVRLRYLL</sequence>
<dbReference type="Proteomes" id="UP000578569">
    <property type="component" value="Unassembled WGS sequence"/>
</dbReference>
<comment type="caution">
    <text evidence="2">The sequence shown here is derived from an EMBL/GenBank/DDBJ whole genome shotgun (WGS) entry which is preliminary data.</text>
</comment>
<dbReference type="EMBL" id="JACICF010000001">
    <property type="protein sequence ID" value="MBB3763187.1"/>
    <property type="molecule type" value="Genomic_DNA"/>
</dbReference>
<keyword evidence="3" id="KW-1185">Reference proteome</keyword>
<feature type="region of interest" description="Disordered" evidence="1">
    <location>
        <begin position="83"/>
        <end position="102"/>
    </location>
</feature>
<reference evidence="2 3" key="1">
    <citation type="submission" date="2020-08" db="EMBL/GenBank/DDBJ databases">
        <title>Genomic Encyclopedia of Type Strains, Phase IV (KMG-IV): sequencing the most valuable type-strain genomes for metagenomic binning, comparative biology and taxonomic classification.</title>
        <authorList>
            <person name="Goeker M."/>
        </authorList>
    </citation>
    <scope>NUCLEOTIDE SEQUENCE [LARGE SCALE GENOMIC DNA]</scope>
    <source>
        <strain evidence="2 3">DSM 24194</strain>
    </source>
</reference>
<organism evidence="2 3">
    <name type="scientific">Sphingomicrobium lutaoense</name>
    <dbReference type="NCBI Taxonomy" id="515949"/>
    <lineage>
        <taxon>Bacteria</taxon>
        <taxon>Pseudomonadati</taxon>
        <taxon>Pseudomonadota</taxon>
        <taxon>Alphaproteobacteria</taxon>
        <taxon>Sphingomonadales</taxon>
        <taxon>Sphingomonadaceae</taxon>
        <taxon>Sphingomicrobium</taxon>
    </lineage>
</organism>
<proteinExistence type="predicted"/>